<comment type="caution">
    <text evidence="2">The sequence shown here is derived from an EMBL/GenBank/DDBJ whole genome shotgun (WGS) entry which is preliminary data.</text>
</comment>
<dbReference type="Proteomes" id="UP000010411">
    <property type="component" value="Unassembled WGS sequence"/>
</dbReference>
<gene>
    <name evidence="2" type="ORF">STRIP9103_08211</name>
</gene>
<accession>L1KIS3</accession>
<proteinExistence type="predicted"/>
<dbReference type="PATRIC" id="fig|698759.3.peg.8562"/>
<feature type="region of interest" description="Disordered" evidence="1">
    <location>
        <begin position="1"/>
        <end position="46"/>
    </location>
</feature>
<protein>
    <submittedName>
        <fullName evidence="2">Uncharacterized protein</fullName>
    </submittedName>
</protein>
<organism evidence="2 3">
    <name type="scientific">Streptomyces ipomoeae 91-03</name>
    <dbReference type="NCBI Taxonomy" id="698759"/>
    <lineage>
        <taxon>Bacteria</taxon>
        <taxon>Bacillati</taxon>
        <taxon>Actinomycetota</taxon>
        <taxon>Actinomycetes</taxon>
        <taxon>Kitasatosporales</taxon>
        <taxon>Streptomycetaceae</taxon>
        <taxon>Streptomyces</taxon>
    </lineage>
</organism>
<evidence type="ECO:0000313" key="3">
    <source>
        <dbReference type="Proteomes" id="UP000010411"/>
    </source>
</evidence>
<evidence type="ECO:0000256" key="1">
    <source>
        <dbReference type="SAM" id="MobiDB-lite"/>
    </source>
</evidence>
<name>L1KIS3_9ACTN</name>
<keyword evidence="3" id="KW-1185">Reference proteome</keyword>
<dbReference type="AlphaFoldDB" id="L1KIS3"/>
<feature type="compositionally biased region" description="Basic and acidic residues" evidence="1">
    <location>
        <begin position="1"/>
        <end position="11"/>
    </location>
</feature>
<evidence type="ECO:0000313" key="2">
    <source>
        <dbReference type="EMBL" id="EKX60721.1"/>
    </source>
</evidence>
<sequence>MDRRSSRRRADVSMMRKRYRPAPGPVGAGSGAPRAAGASHTYQEEP</sequence>
<dbReference type="EMBL" id="AEJC01000633">
    <property type="protein sequence ID" value="EKX60721.1"/>
    <property type="molecule type" value="Genomic_DNA"/>
</dbReference>
<reference evidence="2 3" key="1">
    <citation type="submission" date="2012-11" db="EMBL/GenBank/DDBJ databases">
        <authorList>
            <person name="Huguet-Tapia J.C."/>
            <person name="Durkin A.S."/>
            <person name="Pettis G.S."/>
            <person name="Badger J.H."/>
        </authorList>
    </citation>
    <scope>NUCLEOTIDE SEQUENCE [LARGE SCALE GENOMIC DNA]</scope>
    <source>
        <strain evidence="2 3">91-03</strain>
    </source>
</reference>